<evidence type="ECO:0000259" key="9">
    <source>
        <dbReference type="SMART" id="SM00645"/>
    </source>
</evidence>
<evidence type="ECO:0000256" key="6">
    <source>
        <dbReference type="ARBA" id="ARBA00023145"/>
    </source>
</evidence>
<dbReference type="SUPFAM" id="SSF54001">
    <property type="entry name" value="Cysteine proteinases"/>
    <property type="match status" value="1"/>
</dbReference>
<evidence type="ECO:0000313" key="11">
    <source>
        <dbReference type="RefSeq" id="XP_026724939.1"/>
    </source>
</evidence>
<name>A0A7E5V9G6_TRINI</name>
<dbReference type="Pfam" id="PF00112">
    <property type="entry name" value="Peptidase_C1"/>
    <property type="match status" value="1"/>
</dbReference>
<dbReference type="PANTHER" id="PTHR12411">
    <property type="entry name" value="CYSTEINE PROTEASE FAMILY C1-RELATED"/>
    <property type="match status" value="1"/>
</dbReference>
<keyword evidence="3 8" id="KW-0732">Signal</keyword>
<evidence type="ECO:0000256" key="8">
    <source>
        <dbReference type="SAM" id="SignalP"/>
    </source>
</evidence>
<dbReference type="RefSeq" id="XP_026724939.1">
    <property type="nucleotide sequence ID" value="XM_026869138.1"/>
</dbReference>
<reference evidence="11" key="1">
    <citation type="submission" date="2025-08" db="UniProtKB">
        <authorList>
            <consortium name="RefSeq"/>
        </authorList>
    </citation>
    <scope>IDENTIFICATION</scope>
</reference>
<keyword evidence="4" id="KW-0378">Hydrolase</keyword>
<accession>A0A7E5V9G6</accession>
<dbReference type="Pfam" id="PF08127">
    <property type="entry name" value="Propeptide_C1"/>
    <property type="match status" value="1"/>
</dbReference>
<comment type="similarity">
    <text evidence="1">Belongs to the peptidase C1 family.</text>
</comment>
<proteinExistence type="inferred from homology"/>
<dbReference type="InterPro" id="IPR038765">
    <property type="entry name" value="Papain-like_cys_pep_sf"/>
</dbReference>
<keyword evidence="10" id="KW-1185">Reference proteome</keyword>
<evidence type="ECO:0000256" key="3">
    <source>
        <dbReference type="ARBA" id="ARBA00022729"/>
    </source>
</evidence>
<protein>
    <submittedName>
        <fullName evidence="11">Cathepsin B-like</fullName>
    </submittedName>
</protein>
<dbReference type="PROSITE" id="PS00139">
    <property type="entry name" value="THIOL_PROTEASE_CYS"/>
    <property type="match status" value="1"/>
</dbReference>
<dbReference type="KEGG" id="tnl:113491926"/>
<dbReference type="OrthoDB" id="640249at2759"/>
<evidence type="ECO:0000256" key="1">
    <source>
        <dbReference type="ARBA" id="ARBA00008455"/>
    </source>
</evidence>
<dbReference type="GO" id="GO:0006508">
    <property type="term" value="P:proteolysis"/>
    <property type="evidence" value="ECO:0007669"/>
    <property type="project" value="UniProtKB-KW"/>
</dbReference>
<feature type="chain" id="PRO_5028888963" evidence="8">
    <location>
        <begin position="21"/>
        <end position="337"/>
    </location>
</feature>
<dbReference type="InterPro" id="IPR012599">
    <property type="entry name" value="Propeptide_C1A"/>
</dbReference>
<dbReference type="InterPro" id="IPR000169">
    <property type="entry name" value="Pept_cys_AS"/>
</dbReference>
<evidence type="ECO:0000256" key="2">
    <source>
        <dbReference type="ARBA" id="ARBA00022670"/>
    </source>
</evidence>
<dbReference type="AlphaFoldDB" id="A0A7E5V9G6"/>
<evidence type="ECO:0000256" key="4">
    <source>
        <dbReference type="ARBA" id="ARBA00022801"/>
    </source>
</evidence>
<gene>
    <name evidence="11" type="primary">LOC113491926</name>
</gene>
<dbReference type="InterPro" id="IPR000668">
    <property type="entry name" value="Peptidase_C1A_C"/>
</dbReference>
<evidence type="ECO:0000256" key="7">
    <source>
        <dbReference type="ARBA" id="ARBA00023157"/>
    </source>
</evidence>
<keyword evidence="7" id="KW-1015">Disulfide bond</keyword>
<feature type="domain" description="Peptidase C1A papain C-terminal" evidence="9">
    <location>
        <begin position="85"/>
        <end position="333"/>
    </location>
</feature>
<dbReference type="InParanoid" id="A0A7E5V9G6"/>
<keyword evidence="5" id="KW-0788">Thiol protease</keyword>
<keyword evidence="2" id="KW-0645">Protease</keyword>
<dbReference type="Gene3D" id="3.90.70.10">
    <property type="entry name" value="Cysteine proteinases"/>
    <property type="match status" value="1"/>
</dbReference>
<dbReference type="Proteomes" id="UP000322000">
    <property type="component" value="Chromosome 3"/>
</dbReference>
<dbReference type="PRINTS" id="PR00705">
    <property type="entry name" value="PAPAIN"/>
</dbReference>
<sequence length="337" mass="37496">MCTLLTTFVYLVYAIIPIIAEPHYSLSDEFIDKINAKQKLWTAGRNFHPNTPYEHIKILAGTFPNLKLRSEAPTVKHDPALIASLPDSFDSRDKWPNCPTLNEIRDQGSCGSCYAVGSAATMTDRYCIHANGTKHFHFSAQDIMACCPECGLSCMGGNNEGCWNHYNTGGFVSGGSYGSKQGCMPYVVPPCEHNVTGSRPPCGRYLDPMKCVKSCEANYKVSYENDKRFGKPKYTLPNDEDHIRAELYQNGPVTTSIVLYEDFMTYKSGVYVHTEGKAIGHHTMKLMGWGVENGNKYWLIANSFNSDWGDNGFLKLLRGKNHCGVEEGVMTSIPIIP</sequence>
<evidence type="ECO:0000313" key="10">
    <source>
        <dbReference type="Proteomes" id="UP000322000"/>
    </source>
</evidence>
<dbReference type="GO" id="GO:0004197">
    <property type="term" value="F:cysteine-type endopeptidase activity"/>
    <property type="evidence" value="ECO:0007669"/>
    <property type="project" value="InterPro"/>
</dbReference>
<dbReference type="SMART" id="SM00645">
    <property type="entry name" value="Pept_C1"/>
    <property type="match status" value="1"/>
</dbReference>
<dbReference type="GeneID" id="113491926"/>
<dbReference type="FunFam" id="3.90.70.10:FF:000031">
    <property type="entry name" value="Cathepsin B"/>
    <property type="match status" value="1"/>
</dbReference>
<organism evidence="10 11">
    <name type="scientific">Trichoplusia ni</name>
    <name type="common">Cabbage looper</name>
    <dbReference type="NCBI Taxonomy" id="7111"/>
    <lineage>
        <taxon>Eukaryota</taxon>
        <taxon>Metazoa</taxon>
        <taxon>Ecdysozoa</taxon>
        <taxon>Arthropoda</taxon>
        <taxon>Hexapoda</taxon>
        <taxon>Insecta</taxon>
        <taxon>Pterygota</taxon>
        <taxon>Neoptera</taxon>
        <taxon>Endopterygota</taxon>
        <taxon>Lepidoptera</taxon>
        <taxon>Glossata</taxon>
        <taxon>Ditrysia</taxon>
        <taxon>Noctuoidea</taxon>
        <taxon>Noctuidae</taxon>
        <taxon>Plusiinae</taxon>
        <taxon>Trichoplusia</taxon>
    </lineage>
</organism>
<dbReference type="InterPro" id="IPR013128">
    <property type="entry name" value="Peptidase_C1A"/>
</dbReference>
<dbReference type="CDD" id="cd02620">
    <property type="entry name" value="Peptidase_C1A_CathepsinB"/>
    <property type="match status" value="1"/>
</dbReference>
<feature type="signal peptide" evidence="8">
    <location>
        <begin position="1"/>
        <end position="20"/>
    </location>
</feature>
<evidence type="ECO:0000256" key="5">
    <source>
        <dbReference type="ARBA" id="ARBA00022807"/>
    </source>
</evidence>
<keyword evidence="6" id="KW-0865">Zymogen</keyword>